<sequence>MDTTKIATPCSEHKVSIACITFRAPNATASVICHIPIQHILTMAKSKIWMEKIGGYSICGQLSPFPARACLLSASKSDMDLDHQQSSTCKSSAHHTRKIHHPYHSLTIDSFKAPALFRSYPASVVICDVWLSSSYLARCIGKDGLGGIIELSWV</sequence>
<gene>
    <name evidence="1" type="ORF">LCOR_00096.1</name>
</gene>
<protein>
    <submittedName>
        <fullName evidence="1">Uncharacterized protein</fullName>
    </submittedName>
</protein>
<organism evidence="1 2">
    <name type="scientific">Lichtheimia corymbifera JMRC:FSU:9682</name>
    <dbReference type="NCBI Taxonomy" id="1263082"/>
    <lineage>
        <taxon>Eukaryota</taxon>
        <taxon>Fungi</taxon>
        <taxon>Fungi incertae sedis</taxon>
        <taxon>Mucoromycota</taxon>
        <taxon>Mucoromycotina</taxon>
        <taxon>Mucoromycetes</taxon>
        <taxon>Mucorales</taxon>
        <taxon>Lichtheimiaceae</taxon>
        <taxon>Lichtheimia</taxon>
    </lineage>
</organism>
<evidence type="ECO:0000313" key="1">
    <source>
        <dbReference type="EMBL" id="CDH48305.1"/>
    </source>
</evidence>
<name>A0A068RF06_9FUNG</name>
<comment type="caution">
    <text evidence="1">The sequence shown here is derived from an EMBL/GenBank/DDBJ whole genome shotgun (WGS) entry which is preliminary data.</text>
</comment>
<evidence type="ECO:0000313" key="2">
    <source>
        <dbReference type="Proteomes" id="UP000027586"/>
    </source>
</evidence>
<proteinExistence type="predicted"/>
<dbReference type="Proteomes" id="UP000027586">
    <property type="component" value="Unassembled WGS sequence"/>
</dbReference>
<accession>A0A068RF06</accession>
<dbReference type="VEuPathDB" id="FungiDB:LCOR_00096.1"/>
<dbReference type="AlphaFoldDB" id="A0A068RF06"/>
<dbReference type="EMBL" id="CBTN010000001">
    <property type="protein sequence ID" value="CDH48305.1"/>
    <property type="molecule type" value="Genomic_DNA"/>
</dbReference>
<reference evidence="1" key="1">
    <citation type="submission" date="2013-08" db="EMBL/GenBank/DDBJ databases">
        <title>Gene expansion shapes genome architecture in the human pathogen Lichtheimia corymbifera: an evolutionary genomics analysis in the ancient terrestrial Mucorales (Mucoromycotina).</title>
        <authorList>
            <person name="Schwartze V.U."/>
            <person name="Winter S."/>
            <person name="Shelest E."/>
            <person name="Marcet-Houben M."/>
            <person name="Horn F."/>
            <person name="Wehner S."/>
            <person name="Hoffmann K."/>
            <person name="Riege K."/>
            <person name="Sammeth M."/>
            <person name="Nowrousian M."/>
            <person name="Valiante V."/>
            <person name="Linde J."/>
            <person name="Jacobsen I.D."/>
            <person name="Marz M."/>
            <person name="Brakhage A.A."/>
            <person name="Gabaldon T."/>
            <person name="Bocker S."/>
            <person name="Voigt K."/>
        </authorList>
    </citation>
    <scope>NUCLEOTIDE SEQUENCE [LARGE SCALE GENOMIC DNA]</scope>
    <source>
        <strain evidence="1">FSU 9682</strain>
    </source>
</reference>
<keyword evidence="2" id="KW-1185">Reference proteome</keyword>